<organism evidence="1 2">
    <name type="scientific">Microvirga vignae</name>
    <dbReference type="NCBI Taxonomy" id="1225564"/>
    <lineage>
        <taxon>Bacteria</taxon>
        <taxon>Pseudomonadati</taxon>
        <taxon>Pseudomonadota</taxon>
        <taxon>Alphaproteobacteria</taxon>
        <taxon>Hyphomicrobiales</taxon>
        <taxon>Methylobacteriaceae</taxon>
        <taxon>Microvirga</taxon>
    </lineage>
</organism>
<comment type="caution">
    <text evidence="1">The sequence shown here is derived from an EMBL/GenBank/DDBJ whole genome shotgun (WGS) entry which is preliminary data.</text>
</comment>
<dbReference type="STRING" id="1225564.AA309_11905"/>
<evidence type="ECO:0000313" key="1">
    <source>
        <dbReference type="EMBL" id="KLK92940.1"/>
    </source>
</evidence>
<evidence type="ECO:0000313" key="2">
    <source>
        <dbReference type="Proteomes" id="UP000035489"/>
    </source>
</evidence>
<sequence>MAMLVPRHVAGWARKATAFISALVLALHILLIALGAGRATDGAMENASIHAAHMAQATDHNADMPEGGMTHKVPCCIFGAHPGLPPSPTGYASWLWPRIESHILAFQHPTEAAANIVLFRPIGPRAPPAAA</sequence>
<dbReference type="PATRIC" id="fig|1225564.3.peg.3081"/>
<dbReference type="Proteomes" id="UP000035489">
    <property type="component" value="Unassembled WGS sequence"/>
</dbReference>
<accession>A0A0H1RCK7</accession>
<dbReference type="EMBL" id="LCYG01000028">
    <property type="protein sequence ID" value="KLK92940.1"/>
    <property type="molecule type" value="Genomic_DNA"/>
</dbReference>
<keyword evidence="2" id="KW-1185">Reference proteome</keyword>
<protein>
    <recommendedName>
        <fullName evidence="3">DUF2946 domain-containing protein</fullName>
    </recommendedName>
</protein>
<dbReference type="AlphaFoldDB" id="A0A0H1RCK7"/>
<reference evidence="1 2" key="1">
    <citation type="submission" date="2015-05" db="EMBL/GenBank/DDBJ databases">
        <title>Draft genome sequence of Microvirga vignae strain BR3299, a novel nitrogen fixing bacteria isolated from Brazil semi-aired region.</title>
        <authorList>
            <person name="Zilli J.E."/>
            <person name="Passos S.R."/>
            <person name="Leite J."/>
            <person name="Baldani J.I."/>
            <person name="Xavier G.R."/>
            <person name="Rumjaneck N.G."/>
            <person name="Simoes-Araujo J.L."/>
        </authorList>
    </citation>
    <scope>NUCLEOTIDE SEQUENCE [LARGE SCALE GENOMIC DNA]</scope>
    <source>
        <strain evidence="1 2">BR3299</strain>
    </source>
</reference>
<proteinExistence type="predicted"/>
<name>A0A0H1RCK7_9HYPH</name>
<dbReference type="RefSeq" id="WP_047189236.1">
    <property type="nucleotide sequence ID" value="NZ_LCYG01000028.1"/>
</dbReference>
<gene>
    <name evidence="1" type="ORF">AA309_11905</name>
</gene>
<evidence type="ECO:0008006" key="3">
    <source>
        <dbReference type="Google" id="ProtNLM"/>
    </source>
</evidence>